<evidence type="ECO:0000256" key="3">
    <source>
        <dbReference type="ARBA" id="ARBA00023163"/>
    </source>
</evidence>
<dbReference type="EMBL" id="JACYTR010000036">
    <property type="protein sequence ID" value="MBD8526946.1"/>
    <property type="molecule type" value="Genomic_DNA"/>
</dbReference>
<keyword evidence="1" id="KW-0805">Transcription regulation</keyword>
<dbReference type="PANTHER" id="PTHR47506">
    <property type="entry name" value="TRANSCRIPTIONAL REGULATORY PROTEIN"/>
    <property type="match status" value="1"/>
</dbReference>
<evidence type="ECO:0000256" key="1">
    <source>
        <dbReference type="ARBA" id="ARBA00023015"/>
    </source>
</evidence>
<accession>A0AAW3ZRS6</accession>
<gene>
    <name evidence="6" type="ORF">IFO71_14490</name>
</gene>
<evidence type="ECO:0000313" key="6">
    <source>
        <dbReference type="EMBL" id="MBD8526946.1"/>
    </source>
</evidence>
<dbReference type="InterPro" id="IPR001647">
    <property type="entry name" value="HTH_TetR"/>
</dbReference>
<organism evidence="6 7">
    <name type="scientific">Pseudomarimonas arenosa</name>
    <dbReference type="NCBI Taxonomy" id="2774145"/>
    <lineage>
        <taxon>Bacteria</taxon>
        <taxon>Pseudomonadati</taxon>
        <taxon>Pseudomonadota</taxon>
        <taxon>Gammaproteobacteria</taxon>
        <taxon>Lysobacterales</taxon>
        <taxon>Lysobacteraceae</taxon>
        <taxon>Pseudomarimonas</taxon>
    </lineage>
</organism>
<dbReference type="AlphaFoldDB" id="A0AAW3ZRS6"/>
<dbReference type="Pfam" id="PF00440">
    <property type="entry name" value="TetR_N"/>
    <property type="match status" value="1"/>
</dbReference>
<dbReference type="PROSITE" id="PS01081">
    <property type="entry name" value="HTH_TETR_1"/>
    <property type="match status" value="1"/>
</dbReference>
<dbReference type="InterPro" id="IPR009057">
    <property type="entry name" value="Homeodomain-like_sf"/>
</dbReference>
<evidence type="ECO:0000313" key="7">
    <source>
        <dbReference type="Proteomes" id="UP000613768"/>
    </source>
</evidence>
<proteinExistence type="predicted"/>
<dbReference type="Gene3D" id="1.10.357.10">
    <property type="entry name" value="Tetracycline Repressor, domain 2"/>
    <property type="match status" value="1"/>
</dbReference>
<comment type="caution">
    <text evidence="6">The sequence shown here is derived from an EMBL/GenBank/DDBJ whole genome shotgun (WGS) entry which is preliminary data.</text>
</comment>
<feature type="domain" description="HTH tetR-type" evidence="5">
    <location>
        <begin position="1"/>
        <end position="54"/>
    </location>
</feature>
<dbReference type="GO" id="GO:0003677">
    <property type="term" value="F:DNA binding"/>
    <property type="evidence" value="ECO:0007669"/>
    <property type="project" value="UniProtKB-UniRule"/>
</dbReference>
<keyword evidence="3" id="KW-0804">Transcription</keyword>
<sequence>MEVAKRSFLTQGFSEVSTPALVEEAGLTRGALYHHFRDKHELFAAVATEMAREVSDRVTAAAAALDDPMEALMTGARAYFQAMADEGRAQILLVQAPAVLDQTAQLALSDASGAQALNQGLIALLPAVPGQEDSLLALTQLLSAAFDRAALKVAQGESPTAYLEAVERIFLGLVPELEVKAR</sequence>
<feature type="DNA-binding region" description="H-T-H motif" evidence="4">
    <location>
        <begin position="17"/>
        <end position="36"/>
    </location>
</feature>
<dbReference type="PANTHER" id="PTHR47506:SF1">
    <property type="entry name" value="HTH-TYPE TRANSCRIPTIONAL REGULATOR YJDC"/>
    <property type="match status" value="1"/>
</dbReference>
<dbReference type="InterPro" id="IPR023772">
    <property type="entry name" value="DNA-bd_HTH_TetR-type_CS"/>
</dbReference>
<evidence type="ECO:0000256" key="4">
    <source>
        <dbReference type="PROSITE-ProRule" id="PRU00335"/>
    </source>
</evidence>
<dbReference type="Proteomes" id="UP000613768">
    <property type="component" value="Unassembled WGS sequence"/>
</dbReference>
<keyword evidence="7" id="KW-1185">Reference proteome</keyword>
<dbReference type="PROSITE" id="PS50977">
    <property type="entry name" value="HTH_TETR_2"/>
    <property type="match status" value="1"/>
</dbReference>
<dbReference type="InterPro" id="IPR049484">
    <property type="entry name" value="Rv0078-like_C"/>
</dbReference>
<reference evidence="6 7" key="1">
    <citation type="submission" date="2020-09" db="EMBL/GenBank/DDBJ databases">
        <title>Pseudoxanthomonas sp. CAU 1598 isolated from sand of Yaerae Beach.</title>
        <authorList>
            <person name="Kim W."/>
        </authorList>
    </citation>
    <scope>NUCLEOTIDE SEQUENCE [LARGE SCALE GENOMIC DNA]</scope>
    <source>
        <strain evidence="6 7">CAU 1598</strain>
    </source>
</reference>
<dbReference type="RefSeq" id="WP_192030368.1">
    <property type="nucleotide sequence ID" value="NZ_JACYTR010000036.1"/>
</dbReference>
<dbReference type="SUPFAM" id="SSF46689">
    <property type="entry name" value="Homeodomain-like"/>
    <property type="match status" value="1"/>
</dbReference>
<protein>
    <submittedName>
        <fullName evidence="6">Helix-turn-helix transcriptional regulator</fullName>
    </submittedName>
</protein>
<dbReference type="Pfam" id="PF21351">
    <property type="entry name" value="TetR_C_41"/>
    <property type="match status" value="1"/>
</dbReference>
<keyword evidence="2 4" id="KW-0238">DNA-binding</keyword>
<name>A0AAW3ZRS6_9GAMM</name>
<evidence type="ECO:0000256" key="2">
    <source>
        <dbReference type="ARBA" id="ARBA00023125"/>
    </source>
</evidence>
<evidence type="ECO:0000259" key="5">
    <source>
        <dbReference type="PROSITE" id="PS50977"/>
    </source>
</evidence>